<dbReference type="AlphaFoldDB" id="A0A1B2EEB9"/>
<dbReference type="OrthoDB" id="230260at2"/>
<proteinExistence type="predicted"/>
<dbReference type="PANTHER" id="PTHR32309:SF13">
    <property type="entry name" value="FERRIC ENTEROBACTIN TRANSPORT PROTEIN FEPE"/>
    <property type="match status" value="1"/>
</dbReference>
<evidence type="ECO:0008006" key="13">
    <source>
        <dbReference type="Google" id="ProtNLM"/>
    </source>
</evidence>
<evidence type="ECO:0000256" key="4">
    <source>
        <dbReference type="ARBA" id="ARBA00022741"/>
    </source>
</evidence>
<dbReference type="InterPro" id="IPR003856">
    <property type="entry name" value="LPS_length_determ_N"/>
</dbReference>
<feature type="domain" description="Tyrosine-protein kinase G-rich" evidence="11">
    <location>
        <begin position="411"/>
        <end position="484"/>
    </location>
</feature>
<dbReference type="Pfam" id="PF02706">
    <property type="entry name" value="Wzz"/>
    <property type="match status" value="1"/>
</dbReference>
<dbReference type="SUPFAM" id="SSF52540">
    <property type="entry name" value="P-loop containing nucleoside triphosphate hydrolases"/>
    <property type="match status" value="1"/>
</dbReference>
<dbReference type="RefSeq" id="WP_099509265.1">
    <property type="nucleotide sequence ID" value="NZ_CP016616.1"/>
</dbReference>
<evidence type="ECO:0000259" key="11">
    <source>
        <dbReference type="Pfam" id="PF13807"/>
    </source>
</evidence>
<dbReference type="KEGG" id="moc:BB934_08540"/>
<dbReference type="InterPro" id="IPR005702">
    <property type="entry name" value="Wzc-like_C"/>
</dbReference>
<evidence type="ECO:0000256" key="1">
    <source>
        <dbReference type="ARBA" id="ARBA00004651"/>
    </source>
</evidence>
<keyword evidence="4" id="KW-0547">Nucleotide-binding</keyword>
<keyword evidence="5" id="KW-0067">ATP-binding</keyword>
<evidence type="ECO:0000256" key="3">
    <source>
        <dbReference type="ARBA" id="ARBA00022692"/>
    </source>
</evidence>
<keyword evidence="8" id="KW-0175">Coiled coil</keyword>
<evidence type="ECO:0000256" key="9">
    <source>
        <dbReference type="SAM" id="Phobius"/>
    </source>
</evidence>
<evidence type="ECO:0000256" key="5">
    <source>
        <dbReference type="ARBA" id="ARBA00022840"/>
    </source>
</evidence>
<keyword evidence="3 9" id="KW-0812">Transmembrane</keyword>
<feature type="transmembrane region" description="Helical" evidence="9">
    <location>
        <begin position="42"/>
        <end position="65"/>
    </location>
</feature>
<keyword evidence="2" id="KW-1003">Cell membrane</keyword>
<dbReference type="Pfam" id="PF13807">
    <property type="entry name" value="GNVR"/>
    <property type="match status" value="1"/>
</dbReference>
<evidence type="ECO:0000256" key="8">
    <source>
        <dbReference type="SAM" id="Coils"/>
    </source>
</evidence>
<reference evidence="12" key="1">
    <citation type="submission" date="2016-07" db="EMBL/GenBank/DDBJ databases">
        <title>Microvirga ossetica sp. nov. a new species of rhizobia isolated from root nodules of the legume species Vicia alpestris Steven originated from North Ossetia region in the Caucasus.</title>
        <authorList>
            <person name="Safronova V.I."/>
            <person name="Kuznetsova I.G."/>
            <person name="Sazanova A.L."/>
            <person name="Belimov A."/>
            <person name="Andronov E."/>
            <person name="Osledkin Y.S."/>
            <person name="Onishchuk O.P."/>
            <person name="Kurchak O.N."/>
            <person name="Shaposhnikov A.I."/>
            <person name="Willems A."/>
            <person name="Tikhonovich I.A."/>
        </authorList>
    </citation>
    <scope>NUCLEOTIDE SEQUENCE [LARGE SCALE GENOMIC DNA]</scope>
    <source>
        <strain evidence="12">V5/3M</strain>
    </source>
</reference>
<dbReference type="GO" id="GO:0004713">
    <property type="term" value="F:protein tyrosine kinase activity"/>
    <property type="evidence" value="ECO:0007669"/>
    <property type="project" value="TreeGrafter"/>
</dbReference>
<accession>A0A1B2EEB9</accession>
<keyword evidence="6 9" id="KW-1133">Transmembrane helix</keyword>
<dbReference type="InterPro" id="IPR050445">
    <property type="entry name" value="Bact_polysacc_biosynth/exp"/>
</dbReference>
<evidence type="ECO:0000259" key="10">
    <source>
        <dbReference type="Pfam" id="PF02706"/>
    </source>
</evidence>
<name>A0A1B2EEB9_9HYPH</name>
<feature type="coiled-coil region" evidence="8">
    <location>
        <begin position="371"/>
        <end position="405"/>
    </location>
</feature>
<gene>
    <name evidence="12" type="ORF">BB934_08540</name>
</gene>
<dbReference type="InterPro" id="IPR027417">
    <property type="entry name" value="P-loop_NTPase"/>
</dbReference>
<keyword evidence="7 9" id="KW-0472">Membrane</keyword>
<dbReference type="EMBL" id="CP016616">
    <property type="protein sequence ID" value="ANY78277.1"/>
    <property type="molecule type" value="Genomic_DNA"/>
</dbReference>
<evidence type="ECO:0000256" key="7">
    <source>
        <dbReference type="ARBA" id="ARBA00023136"/>
    </source>
</evidence>
<dbReference type="GO" id="GO:0005886">
    <property type="term" value="C:plasma membrane"/>
    <property type="evidence" value="ECO:0007669"/>
    <property type="project" value="UniProtKB-SubCell"/>
</dbReference>
<comment type="subcellular location">
    <subcellularLocation>
        <location evidence="1">Cell membrane</location>
        <topology evidence="1">Multi-pass membrane protein</topology>
    </subcellularLocation>
</comment>
<dbReference type="InterPro" id="IPR032807">
    <property type="entry name" value="GNVR"/>
</dbReference>
<evidence type="ECO:0000256" key="6">
    <source>
        <dbReference type="ARBA" id="ARBA00022989"/>
    </source>
</evidence>
<organism evidence="12">
    <name type="scientific">Microvirga ossetica</name>
    <dbReference type="NCBI Taxonomy" id="1882682"/>
    <lineage>
        <taxon>Bacteria</taxon>
        <taxon>Pseudomonadati</taxon>
        <taxon>Pseudomonadota</taxon>
        <taxon>Alphaproteobacteria</taxon>
        <taxon>Hyphomicrobiales</taxon>
        <taxon>Methylobacteriaceae</taxon>
        <taxon>Microvirga</taxon>
    </lineage>
</organism>
<evidence type="ECO:0000256" key="2">
    <source>
        <dbReference type="ARBA" id="ARBA00022475"/>
    </source>
</evidence>
<sequence length="765" mass="84556">MLQKFVRNTLEEPNFAPSHGRDQGDYFDVRFILAAVRRQLKIILLFALFGALTGILFVTTSVPLFTATTSIMIDRRQVRAVQDVSAVTEIGSMDSSTAVDSQVEILKSEKIALAVVNELDLTHDREFWTDEGWILTWVSRSVDRTVRSLISTMQDKPVTAPDEARAREAARWTAAYRLLRRTTITRVGKTYLISISYTGANADQSARIVNTYVEAYLADQLEGKYDATRRANAWLLVRLDELRQQAVDSDLAVQQFRAANNLIAVGGQLVTDLQLSELSTQFAAARGEVARTGARLERIRHVLRTNQVETLVGEGLKDNVINDLQSRYIEAGRREAEISERFGSDHERAIQYRSEKADIQHQILAALDSVAQSYESDFEIAKARLEELDRNVNNLISVAVNANAKLVQLRELERTADTYKGLYDTFSQRYQQTIQQQSFPLSDARVVTPAAPPLQPSQPKPIITIVLSALMGAIVGGAWGTVREYRDGSVRTGKDVRDELGLRCLGMLPVISIPHLGRLHKFGSPIGESKEPREVSYAHARFVDLFPESSFAETLRSVSVSVAGRGPENSKVIGVLSVAPQEGRSLVAANLATLLGQGEGPTLLIDGDTRNPHLSRIFAPDAKVGLLDVLAGTCSWTDALRCGPIRGVALLPMLRRPELPHPSHLLAHGQLDEFLRDAATHFKHIVVDLPPLSAASEARILAKKVDCVLLIVKWGETSKELIREILAADEDVRLQCVGAILNGVDMGRIRQYQESSQTGDRNLPG</sequence>
<evidence type="ECO:0000313" key="12">
    <source>
        <dbReference type="EMBL" id="ANY78277.1"/>
    </source>
</evidence>
<protein>
    <recommendedName>
        <fullName evidence="13">Polysaccharide chain length determinant N-terminal domain-containing protein</fullName>
    </recommendedName>
</protein>
<feature type="domain" description="Polysaccharide chain length determinant N-terminal" evidence="10">
    <location>
        <begin position="27"/>
        <end position="119"/>
    </location>
</feature>
<dbReference type="PANTHER" id="PTHR32309">
    <property type="entry name" value="TYROSINE-PROTEIN KINASE"/>
    <property type="match status" value="1"/>
</dbReference>
<dbReference type="CDD" id="cd05387">
    <property type="entry name" value="BY-kinase"/>
    <property type="match status" value="1"/>
</dbReference>
<dbReference type="Gene3D" id="3.40.50.300">
    <property type="entry name" value="P-loop containing nucleotide triphosphate hydrolases"/>
    <property type="match status" value="1"/>
</dbReference>